<dbReference type="EMBL" id="MSZU01000114">
    <property type="protein sequence ID" value="OMP81772.1"/>
    <property type="molecule type" value="Genomic_DNA"/>
</dbReference>
<proteinExistence type="inferred from homology"/>
<accession>A0A1S8B2H5</accession>
<evidence type="ECO:0000256" key="3">
    <source>
        <dbReference type="ARBA" id="ARBA00022801"/>
    </source>
</evidence>
<dbReference type="STRING" id="420778.A0A1S8B2H5"/>
<keyword evidence="3" id="KW-0378">Hydrolase</keyword>
<keyword evidence="2" id="KW-0479">Metal-binding</keyword>
<dbReference type="OrthoDB" id="10250730at2759"/>
<comment type="caution">
    <text evidence="7">The sequence shown here is derived from an EMBL/GenBank/DDBJ whole genome shotgun (WGS) entry which is preliminary data.</text>
</comment>
<dbReference type="SMART" id="SM00849">
    <property type="entry name" value="Lactamase_B"/>
    <property type="match status" value="1"/>
</dbReference>
<dbReference type="InterPro" id="IPR051013">
    <property type="entry name" value="MBL_superfamily_lactonases"/>
</dbReference>
<comment type="similarity">
    <text evidence="1">Belongs to the metallo-beta-lactamase superfamily.</text>
</comment>
<evidence type="ECO:0000256" key="2">
    <source>
        <dbReference type="ARBA" id="ARBA00022723"/>
    </source>
</evidence>
<evidence type="ECO:0000256" key="5">
    <source>
        <dbReference type="SAM" id="MobiDB-lite"/>
    </source>
</evidence>
<gene>
    <name evidence="7" type="ORF">BK809_0006080</name>
</gene>
<dbReference type="PANTHER" id="PTHR42978:SF5">
    <property type="entry name" value="METALLO-BETA-LACTAMASE DOMAIN-CONTAINING PROTEIN"/>
    <property type="match status" value="1"/>
</dbReference>
<dbReference type="GO" id="GO:0016787">
    <property type="term" value="F:hydrolase activity"/>
    <property type="evidence" value="ECO:0007669"/>
    <property type="project" value="UniProtKB-KW"/>
</dbReference>
<dbReference type="GO" id="GO:0046872">
    <property type="term" value="F:metal ion binding"/>
    <property type="evidence" value="ECO:0007669"/>
    <property type="project" value="UniProtKB-KW"/>
</dbReference>
<dbReference type="InterPro" id="IPR036866">
    <property type="entry name" value="RibonucZ/Hydroxyglut_hydro"/>
</dbReference>
<protein>
    <submittedName>
        <fullName evidence="7">N-acyl homoserine lactonase AttM</fullName>
    </submittedName>
</protein>
<evidence type="ECO:0000313" key="7">
    <source>
        <dbReference type="EMBL" id="OMP81772.1"/>
    </source>
</evidence>
<evidence type="ECO:0000256" key="1">
    <source>
        <dbReference type="ARBA" id="ARBA00007749"/>
    </source>
</evidence>
<dbReference type="SUPFAM" id="SSF56281">
    <property type="entry name" value="Metallo-hydrolase/oxidoreductase"/>
    <property type="match status" value="1"/>
</dbReference>
<sequence>MARDNEDGGGEFLATPKPAPSLNIPSSNSTVSVAIIDTGVRLSLPIGPFVEPAIAGKDRMTGPAYAFLVTHAATGRKLLFDLSVRKDVATGFAPAVQSRVNDPANEFWVRWIDPIASSSSSTSPGTKEDERGNGLRQGEVEAPPRDVVDVLRDGGVEPADVEAVVWSHAHFDHVGDVTRFPREKTALVVGPGFREAFGEGWPKVADAPVKGVEWEGRELVEVAFDDEGLRIGRFRAKDWWGDGSFYLLDTPGHAVGHLCGLARVRGGEEGEEAFVFMGGDCAHHPAEFRPSPYLPLPHTIAPSPLPPHHPTTSSRCPGALFTPLHPATFSPHAKATTPFYTPSPLLAHAIDACVWSVEGLMAFDADERVLVVNAHDESLLGWLHGGDGEGKWVWPQGRLDGWRDGDGGDGGEAGVAGVKERGRWAFLGDFGGAVAVGEE</sequence>
<keyword evidence="4" id="KW-0862">Zinc</keyword>
<feature type="region of interest" description="Disordered" evidence="5">
    <location>
        <begin position="1"/>
        <end position="21"/>
    </location>
</feature>
<organism evidence="7 8">
    <name type="scientific">Diplodia seriata</name>
    <dbReference type="NCBI Taxonomy" id="420778"/>
    <lineage>
        <taxon>Eukaryota</taxon>
        <taxon>Fungi</taxon>
        <taxon>Dikarya</taxon>
        <taxon>Ascomycota</taxon>
        <taxon>Pezizomycotina</taxon>
        <taxon>Dothideomycetes</taxon>
        <taxon>Dothideomycetes incertae sedis</taxon>
        <taxon>Botryosphaeriales</taxon>
        <taxon>Botryosphaeriaceae</taxon>
        <taxon>Diplodia</taxon>
    </lineage>
</organism>
<evidence type="ECO:0000256" key="4">
    <source>
        <dbReference type="ARBA" id="ARBA00022833"/>
    </source>
</evidence>
<dbReference type="AlphaFoldDB" id="A0A1S8B2H5"/>
<reference evidence="7 8" key="1">
    <citation type="submission" date="2017-01" db="EMBL/GenBank/DDBJ databases">
        <title>Draft genome sequence of Diplodia seriata F98.1, a fungal species involved in grapevine trunk diseases.</title>
        <authorList>
            <person name="Robert-Siegwald G."/>
            <person name="Vallet J."/>
            <person name="Abou-Mansour E."/>
            <person name="Xu J."/>
            <person name="Rey P."/>
            <person name="Bertsch C."/>
            <person name="Rego C."/>
            <person name="Larignon P."/>
            <person name="Fontaine F."/>
            <person name="Lebrun M.-H."/>
        </authorList>
    </citation>
    <scope>NUCLEOTIDE SEQUENCE [LARGE SCALE GENOMIC DNA]</scope>
    <source>
        <strain evidence="7 8">F98.1</strain>
    </source>
</reference>
<feature type="domain" description="Metallo-beta-lactamase" evidence="6">
    <location>
        <begin position="63"/>
        <end position="309"/>
    </location>
</feature>
<evidence type="ECO:0000259" key="6">
    <source>
        <dbReference type="SMART" id="SM00849"/>
    </source>
</evidence>
<dbReference type="PANTHER" id="PTHR42978">
    <property type="entry name" value="QUORUM-QUENCHING LACTONASE YTNP-RELATED-RELATED"/>
    <property type="match status" value="1"/>
</dbReference>
<name>A0A1S8B2H5_9PEZI</name>
<dbReference type="Pfam" id="PF00753">
    <property type="entry name" value="Lactamase_B"/>
    <property type="match status" value="1"/>
</dbReference>
<dbReference type="InterPro" id="IPR001279">
    <property type="entry name" value="Metallo-B-lactamas"/>
</dbReference>
<dbReference type="CDD" id="cd07730">
    <property type="entry name" value="metallo-hydrolase-like_MBL-fold"/>
    <property type="match status" value="1"/>
</dbReference>
<dbReference type="Proteomes" id="UP000190776">
    <property type="component" value="Unassembled WGS sequence"/>
</dbReference>
<feature type="region of interest" description="Disordered" evidence="5">
    <location>
        <begin position="118"/>
        <end position="143"/>
    </location>
</feature>
<feature type="compositionally biased region" description="Basic and acidic residues" evidence="5">
    <location>
        <begin position="126"/>
        <end position="143"/>
    </location>
</feature>
<dbReference type="Gene3D" id="3.60.15.10">
    <property type="entry name" value="Ribonuclease Z/Hydroxyacylglutathione hydrolase-like"/>
    <property type="match status" value="1"/>
</dbReference>
<evidence type="ECO:0000313" key="8">
    <source>
        <dbReference type="Proteomes" id="UP000190776"/>
    </source>
</evidence>